<dbReference type="GeneID" id="173689"/>
<name>P91053_CAEEL</name>
<dbReference type="FunCoup" id="P91053">
    <property type="interactions" value="6"/>
</dbReference>
<evidence type="ECO:0000259" key="2">
    <source>
        <dbReference type="PROSITE" id="PS50053"/>
    </source>
</evidence>
<dbReference type="PhylomeDB" id="P91053"/>
<dbReference type="SUPFAM" id="SSF54236">
    <property type="entry name" value="Ubiquitin-like"/>
    <property type="match status" value="1"/>
</dbReference>
<keyword evidence="4" id="KW-1185">Reference proteome</keyword>
<dbReference type="Reactome" id="R-CEL-975957">
    <property type="pathway name" value="Nonsense Mediated Decay (NMD) enhanced by the Exon Junction Complex (EJC)"/>
</dbReference>
<keyword evidence="1" id="KW-0175">Coiled coil</keyword>
<dbReference type="AlphaFoldDB" id="P91053"/>
<protein>
    <submittedName>
        <fullName evidence="3">Ubiquitin-like domain-containing protein</fullName>
    </submittedName>
</protein>
<dbReference type="AGR" id="WB:WBGene00015852"/>
<dbReference type="InParanoid" id="P91053"/>
<gene>
    <name evidence="3 5" type="ORF">C16C8.14</name>
    <name evidence="3" type="ORF">CELE_C16C8.14</name>
</gene>
<dbReference type="Reactome" id="R-CEL-72702">
    <property type="pathway name" value="Ribosomal scanning and start codon recognition"/>
</dbReference>
<accession>P91053</accession>
<feature type="coiled-coil region" evidence="1">
    <location>
        <begin position="65"/>
        <end position="99"/>
    </location>
</feature>
<dbReference type="PaxDb" id="6239-C16C8.14"/>
<evidence type="ECO:0000313" key="3">
    <source>
        <dbReference type="EMBL" id="CCD64704.1"/>
    </source>
</evidence>
<dbReference type="GO" id="GO:0016567">
    <property type="term" value="P:protein ubiquitination"/>
    <property type="evidence" value="ECO:0000318"/>
    <property type="project" value="GO_Central"/>
</dbReference>
<dbReference type="CDD" id="cd17039">
    <property type="entry name" value="Ubl_ubiquitin_like"/>
    <property type="match status" value="1"/>
</dbReference>
<evidence type="ECO:0000313" key="4">
    <source>
        <dbReference type="Proteomes" id="UP000001940"/>
    </source>
</evidence>
<organism evidence="3 4">
    <name type="scientific">Caenorhabditis elegans</name>
    <dbReference type="NCBI Taxonomy" id="6239"/>
    <lineage>
        <taxon>Eukaryota</taxon>
        <taxon>Metazoa</taxon>
        <taxon>Ecdysozoa</taxon>
        <taxon>Nematoda</taxon>
        <taxon>Chromadorea</taxon>
        <taxon>Rhabditida</taxon>
        <taxon>Rhabditina</taxon>
        <taxon>Rhabditomorpha</taxon>
        <taxon>Rhabditoidea</taxon>
        <taxon>Rhabditidae</taxon>
        <taxon>Peloderinae</taxon>
        <taxon>Caenorhabditis</taxon>
    </lineage>
</organism>
<dbReference type="SMR" id="P91053"/>
<dbReference type="Reactome" id="R-CEL-72706">
    <property type="pathway name" value="GTP hydrolysis and joining of the 60S ribosomal subunit"/>
</dbReference>
<dbReference type="UCSC" id="C16C8.14">
    <property type="organism name" value="c. elegans"/>
</dbReference>
<dbReference type="PROSITE" id="PS50053">
    <property type="entry name" value="UBIQUITIN_2"/>
    <property type="match status" value="1"/>
</dbReference>
<dbReference type="Pfam" id="PF00240">
    <property type="entry name" value="ubiquitin"/>
    <property type="match status" value="1"/>
</dbReference>
<dbReference type="Reactome" id="R-CEL-975956">
    <property type="pathway name" value="Nonsense Mediated Decay (NMD) independent of the Exon Junction Complex (EJC)"/>
</dbReference>
<reference evidence="3 4" key="1">
    <citation type="journal article" date="1998" name="Science">
        <title>Genome sequence of the nematode C. elegans: a platform for investigating biology.</title>
        <authorList>
            <consortium name="The C. elegans sequencing consortium"/>
            <person name="Sulson J.E."/>
            <person name="Waterston R."/>
        </authorList>
    </citation>
    <scope>NUCLEOTIDE SEQUENCE [LARGE SCALE GENOMIC DNA]</scope>
    <source>
        <strain evidence="3 4">Bristol N2</strain>
    </source>
</reference>
<dbReference type="GO" id="GO:0005634">
    <property type="term" value="C:nucleus"/>
    <property type="evidence" value="ECO:0000318"/>
    <property type="project" value="GO_Central"/>
</dbReference>
<dbReference type="InterPro" id="IPR000626">
    <property type="entry name" value="Ubiquitin-like_dom"/>
</dbReference>
<dbReference type="Bgee" id="WBGene00015852">
    <property type="expression patterns" value="Expressed in germ line (C elegans) and 3 other cell types or tissues"/>
</dbReference>
<dbReference type="EMBL" id="BX284602">
    <property type="protein sequence ID" value="CCD64704.1"/>
    <property type="molecule type" value="Genomic_DNA"/>
</dbReference>
<dbReference type="GO" id="GO:0031386">
    <property type="term" value="F:protein tag activity"/>
    <property type="evidence" value="ECO:0000318"/>
    <property type="project" value="GO_Central"/>
</dbReference>
<dbReference type="Proteomes" id="UP000001940">
    <property type="component" value="Chromosome II"/>
</dbReference>
<dbReference type="CTD" id="173689"/>
<dbReference type="Reactome" id="R-CEL-72695">
    <property type="pathway name" value="Formation of the ternary complex, and subsequently, the 43S complex"/>
</dbReference>
<dbReference type="WormBase" id="C16C8.14">
    <property type="protein sequence ID" value="CE08225"/>
    <property type="gene ID" value="WBGene00015852"/>
</dbReference>
<dbReference type="HOGENOM" id="CLU_1042909_0_0_1"/>
<proteinExistence type="predicted"/>
<dbReference type="GO" id="GO:0005737">
    <property type="term" value="C:cytoplasm"/>
    <property type="evidence" value="ECO:0000318"/>
    <property type="project" value="GO_Central"/>
</dbReference>
<dbReference type="GO" id="GO:0019941">
    <property type="term" value="P:modification-dependent protein catabolic process"/>
    <property type="evidence" value="ECO:0000318"/>
    <property type="project" value="GO_Central"/>
</dbReference>
<evidence type="ECO:0000313" key="5">
    <source>
        <dbReference type="WormBase" id="C16C8.14"/>
    </source>
</evidence>
<dbReference type="RefSeq" id="NP_494545.1">
    <property type="nucleotide sequence ID" value="NM_062144.6"/>
</dbReference>
<dbReference type="SMART" id="SM00213">
    <property type="entry name" value="UBQ"/>
    <property type="match status" value="1"/>
</dbReference>
<dbReference type="KEGG" id="cel:CELE_C16C8.14"/>
<dbReference type="PIR" id="T29400">
    <property type="entry name" value="T29400"/>
</dbReference>
<sequence length="233" mass="26747">MSDPRDLMSEFQKLRVETSKIQNEFKEKPGYVEDKLHKNTQEICQQILKKQGKSQKSQENQNAFIENLMSELKTAKSKLNETENQISDLHEATKQQESQANLWNDLVAKISDKNLEMMLKIQKSQDLMIMKMQEGSAVQDVPIETEKSAKNGPFFEILVIWTDSRGPVVPGNHGKLRVCGSDTIRQIKPRINSLAGIDTISFRTFCDDKFLEDDHTLAHYNIREGSTICVFFH</sequence>
<dbReference type="Gene3D" id="3.10.20.90">
    <property type="entry name" value="Phosphatidylinositol 3-kinase Catalytic Subunit, Chain A, domain 1"/>
    <property type="match status" value="1"/>
</dbReference>
<dbReference type="Reactome" id="R-CEL-72689">
    <property type="pathway name" value="Formation of a pool of free 40S subunits"/>
</dbReference>
<dbReference type="GO" id="GO:0031625">
    <property type="term" value="F:ubiquitin protein ligase binding"/>
    <property type="evidence" value="ECO:0000318"/>
    <property type="project" value="GO_Central"/>
</dbReference>
<dbReference type="Reactome" id="R-CEL-1799339">
    <property type="pathway name" value="SRP-dependent cotranslational protein targeting to membrane"/>
</dbReference>
<feature type="domain" description="Ubiquitin-like" evidence="2">
    <location>
        <begin position="181"/>
        <end position="233"/>
    </location>
</feature>
<evidence type="ECO:0000256" key="1">
    <source>
        <dbReference type="SAM" id="Coils"/>
    </source>
</evidence>
<dbReference type="Reactome" id="R-CEL-72649">
    <property type="pathway name" value="Translation initiation complex formation"/>
</dbReference>
<dbReference type="STRING" id="6239.C16C8.14.2"/>
<dbReference type="eggNOG" id="KOG0001">
    <property type="taxonomic scope" value="Eukaryota"/>
</dbReference>
<dbReference type="InterPro" id="IPR029071">
    <property type="entry name" value="Ubiquitin-like_domsf"/>
</dbReference>
<dbReference type="OrthoDB" id="1885901at2759"/>
<dbReference type="Reactome" id="R-CEL-156827">
    <property type="pathway name" value="L13a-mediated translational silencing of Ceruloplasmin expression"/>
</dbReference>